<dbReference type="EMBL" id="GG673688">
    <property type="protein sequence ID" value="EER15142.1"/>
    <property type="molecule type" value="Genomic_DNA"/>
</dbReference>
<organism evidence="3">
    <name type="scientific">Perkinsus marinus (strain ATCC 50983 / TXsc)</name>
    <dbReference type="NCBI Taxonomy" id="423536"/>
    <lineage>
        <taxon>Eukaryota</taxon>
        <taxon>Sar</taxon>
        <taxon>Alveolata</taxon>
        <taxon>Perkinsozoa</taxon>
        <taxon>Perkinsea</taxon>
        <taxon>Perkinsida</taxon>
        <taxon>Perkinsidae</taxon>
        <taxon>Perkinsus</taxon>
    </lineage>
</organism>
<feature type="signal peptide" evidence="1">
    <location>
        <begin position="1"/>
        <end position="15"/>
    </location>
</feature>
<feature type="chain" id="PRO_5012452157" evidence="1">
    <location>
        <begin position="16"/>
        <end position="547"/>
    </location>
</feature>
<protein>
    <submittedName>
        <fullName evidence="2">Uncharacterized protein</fullName>
    </submittedName>
</protein>
<dbReference type="GeneID" id="9062025"/>
<dbReference type="Proteomes" id="UP000007800">
    <property type="component" value="Unassembled WGS sequence"/>
</dbReference>
<dbReference type="RefSeq" id="XP_002783346.1">
    <property type="nucleotide sequence ID" value="XM_002783300.1"/>
</dbReference>
<evidence type="ECO:0000313" key="2">
    <source>
        <dbReference type="EMBL" id="EER15142.1"/>
    </source>
</evidence>
<evidence type="ECO:0000313" key="3">
    <source>
        <dbReference type="Proteomes" id="UP000007800"/>
    </source>
</evidence>
<keyword evidence="3" id="KW-1185">Reference proteome</keyword>
<reference evidence="2 3" key="1">
    <citation type="submission" date="2008-07" db="EMBL/GenBank/DDBJ databases">
        <authorList>
            <person name="El-Sayed N."/>
            <person name="Caler E."/>
            <person name="Inman J."/>
            <person name="Amedeo P."/>
            <person name="Hass B."/>
            <person name="Wortman J."/>
        </authorList>
    </citation>
    <scope>NUCLEOTIDE SEQUENCE [LARGE SCALE GENOMIC DNA]</scope>
    <source>
        <strain evidence="3">ATCC 50983 / TXsc</strain>
    </source>
</reference>
<dbReference type="InParanoid" id="C5KKN0"/>
<dbReference type="InterPro" id="IPR046628">
    <property type="entry name" value="DUF6740"/>
</dbReference>
<sequence>MNILLVALFMRGVVCVFKIGNIRMQMKTTHFCNLDLRDVKGNPMGCHISKAMETEGLVLPGMDDNKSFTVHRDIFIAKDGQAVVQAAPSHPYLYLLMSQNDTHFSTSQLFNKQSFLIEQGTRKKDDMPNSRRLNANRTLEDDGWVYKGLVDEGEQKLNKWVRSGVEGVDPKSGLNFTALAQTGVISNAWVLYLDKDQKQMVKLLGINTFEKDKVYLESEVTHWEELDDAYTLDVAMKDIYSAYDIVQSHNQAPAREEAPQLDVEFIKTRLVTEKARLFFNDGKDHFWRSNETHIRGDKSVAPIDYFRISNGTAAHEFFLYKYHSPLQEKDDKKEFQLPSACRTGKTKSVSKFCLYVGYSSNDTQLGLDLYMAYADEEINENRAHLNVTVHLKQPETEVLLFAFEAAGCALVWGSDIDFAGLHIQVCLTGAGSGGNGTYEGKIAMSVAVVVKVPIVPALRVTLSGQVAVNASDNGDVEAYGELGIDYSAVVVGAGISLDIFGNTVDHKSDIWEFKSHFNLHVWLDVLLYSHDWPWSWTIWEAGPVELR</sequence>
<name>C5KKN0_PERM5</name>
<dbReference type="AlphaFoldDB" id="C5KKN0"/>
<keyword evidence="1" id="KW-0732">Signal</keyword>
<evidence type="ECO:0000256" key="1">
    <source>
        <dbReference type="SAM" id="SignalP"/>
    </source>
</evidence>
<proteinExistence type="predicted"/>
<gene>
    <name evidence="2" type="ORF">Pmar_PMAR023468</name>
</gene>
<accession>C5KKN0</accession>
<dbReference type="Pfam" id="PF20525">
    <property type="entry name" value="DUF6740"/>
    <property type="match status" value="1"/>
</dbReference>